<dbReference type="InterPro" id="IPR011990">
    <property type="entry name" value="TPR-like_helical_dom_sf"/>
</dbReference>
<dbReference type="InterPro" id="IPR033985">
    <property type="entry name" value="SusD-like_N"/>
</dbReference>
<keyword evidence="4" id="KW-0472">Membrane</keyword>
<evidence type="ECO:0000313" key="10">
    <source>
        <dbReference type="Proteomes" id="UP000281028"/>
    </source>
</evidence>
<keyword evidence="5" id="KW-0998">Cell outer membrane</keyword>
<comment type="caution">
    <text evidence="9">The sequence shown here is derived from an EMBL/GenBank/DDBJ whole genome shotgun (WGS) entry which is preliminary data.</text>
</comment>
<dbReference type="Pfam" id="PF07980">
    <property type="entry name" value="SusD_RagB"/>
    <property type="match status" value="1"/>
</dbReference>
<dbReference type="Proteomes" id="UP000281028">
    <property type="component" value="Unassembled WGS sequence"/>
</dbReference>
<evidence type="ECO:0000259" key="8">
    <source>
        <dbReference type="Pfam" id="PF14322"/>
    </source>
</evidence>
<evidence type="ECO:0000259" key="7">
    <source>
        <dbReference type="Pfam" id="PF07980"/>
    </source>
</evidence>
<feature type="chain" id="PRO_5040147322" evidence="6">
    <location>
        <begin position="22"/>
        <end position="481"/>
    </location>
</feature>
<keyword evidence="10" id="KW-1185">Reference proteome</keyword>
<accession>A0A9Q5CYF6</accession>
<reference evidence="9" key="1">
    <citation type="submission" date="2020-05" db="EMBL/GenBank/DDBJ databases">
        <title>Chitinophaga laudate sp. nov., isolated from a tropical peat swamp.</title>
        <authorList>
            <person name="Goh C.B.S."/>
            <person name="Lee M.S."/>
            <person name="Parimannan S."/>
            <person name="Pasbakhsh P."/>
            <person name="Yule C.M."/>
            <person name="Rajandas H."/>
            <person name="Loke S."/>
            <person name="Croft L."/>
            <person name="Tan J.B.L."/>
        </authorList>
    </citation>
    <scope>NUCLEOTIDE SEQUENCE</scope>
    <source>
        <strain evidence="9">Mgbs1</strain>
    </source>
</reference>
<name>A0A9Q5CYF6_9BACT</name>
<evidence type="ECO:0000256" key="5">
    <source>
        <dbReference type="ARBA" id="ARBA00023237"/>
    </source>
</evidence>
<dbReference type="Gene3D" id="1.25.40.900">
    <property type="match status" value="1"/>
</dbReference>
<gene>
    <name evidence="9" type="ORF">ECE50_007055</name>
</gene>
<evidence type="ECO:0000256" key="1">
    <source>
        <dbReference type="ARBA" id="ARBA00004442"/>
    </source>
</evidence>
<feature type="signal peptide" evidence="6">
    <location>
        <begin position="1"/>
        <end position="21"/>
    </location>
</feature>
<evidence type="ECO:0000256" key="3">
    <source>
        <dbReference type="ARBA" id="ARBA00022729"/>
    </source>
</evidence>
<dbReference type="GO" id="GO:0009279">
    <property type="term" value="C:cell outer membrane"/>
    <property type="evidence" value="ECO:0007669"/>
    <property type="project" value="UniProtKB-SubCell"/>
</dbReference>
<dbReference type="Gene3D" id="1.25.40.390">
    <property type="match status" value="1"/>
</dbReference>
<dbReference type="Pfam" id="PF14322">
    <property type="entry name" value="SusD-like_3"/>
    <property type="match status" value="1"/>
</dbReference>
<dbReference type="PROSITE" id="PS51257">
    <property type="entry name" value="PROKAR_LIPOPROTEIN"/>
    <property type="match status" value="1"/>
</dbReference>
<evidence type="ECO:0000256" key="6">
    <source>
        <dbReference type="SAM" id="SignalP"/>
    </source>
</evidence>
<comment type="subcellular location">
    <subcellularLocation>
        <location evidence="1">Cell outer membrane</location>
    </subcellularLocation>
</comment>
<keyword evidence="3 6" id="KW-0732">Signal</keyword>
<evidence type="ECO:0000256" key="2">
    <source>
        <dbReference type="ARBA" id="ARBA00006275"/>
    </source>
</evidence>
<proteinExistence type="inferred from homology"/>
<evidence type="ECO:0000256" key="4">
    <source>
        <dbReference type="ARBA" id="ARBA00023136"/>
    </source>
</evidence>
<dbReference type="AlphaFoldDB" id="A0A9Q5CYF6"/>
<organism evidence="9 10">
    <name type="scientific">Chitinophaga solisilvae</name>
    <dbReference type="NCBI Taxonomy" id="1233460"/>
    <lineage>
        <taxon>Bacteria</taxon>
        <taxon>Pseudomonadati</taxon>
        <taxon>Bacteroidota</taxon>
        <taxon>Chitinophagia</taxon>
        <taxon>Chitinophagales</taxon>
        <taxon>Chitinophagaceae</taxon>
        <taxon>Chitinophaga</taxon>
    </lineage>
</organism>
<evidence type="ECO:0000313" key="9">
    <source>
        <dbReference type="EMBL" id="NSL86581.1"/>
    </source>
</evidence>
<dbReference type="EMBL" id="RIAR02000001">
    <property type="protein sequence ID" value="NSL86581.1"/>
    <property type="molecule type" value="Genomic_DNA"/>
</dbReference>
<dbReference type="InterPro" id="IPR012944">
    <property type="entry name" value="SusD_RagB_dom"/>
</dbReference>
<comment type="similarity">
    <text evidence="2">Belongs to the SusD family.</text>
</comment>
<dbReference type="CDD" id="cd08977">
    <property type="entry name" value="SusD"/>
    <property type="match status" value="1"/>
</dbReference>
<dbReference type="OrthoDB" id="1080118at2"/>
<protein>
    <submittedName>
        <fullName evidence="9">RagB/SusD family nutrient uptake outer membrane protein</fullName>
    </submittedName>
</protein>
<dbReference type="Gene3D" id="2.20.20.130">
    <property type="match status" value="1"/>
</dbReference>
<dbReference type="SUPFAM" id="SSF48452">
    <property type="entry name" value="TPR-like"/>
    <property type="match status" value="1"/>
</dbReference>
<feature type="domain" description="RagB/SusD" evidence="7">
    <location>
        <begin position="352"/>
        <end position="480"/>
    </location>
</feature>
<feature type="domain" description="SusD-like N-terminal" evidence="8">
    <location>
        <begin position="24"/>
        <end position="239"/>
    </location>
</feature>
<sequence>MSKRYQHIAGLLLTVILAACGKSFLDQTPQTQTETGKAITDLPGLRAAISGVYSLMQHENYYGRTMLLLPDLRSDNEYISVINSNRYRNHDQYILTPNDAYVTDNWNQLYSVVANANMVIQKGPGIFLLPSLADSTEARQIVAEAYTIRALVFFDLARLYAQPYNYTTDASHMGIPLVTVTNVDSVQSPSRSNIRQTFDQIIRDLQTAISRFEKSNSTAFSSGRINKYTATALLSRVLLYKGDWQGAMANASAVINSNRYTLLPGDKLVSDFAVTGNAETIFEVINTPVDNRGTDGLSYMFSQDGYGEILATDDIFNIYPAKDVRLGFLKRGKRAANGGEDPANIITKYKDVNTFTESMKVIRLAELYLIRAEAAARLGLTAAAQADLTQIIMRADPSAGPATATGPALLSAIALERRRELAFEGHRLFDLARTKTSFVKYLANNQSITVALPGPKIILPIPQRELDANPNIRHQQNEGYN</sequence>